<comment type="similarity">
    <text evidence="9">Belongs to the G-protein coupled receptor 1 family.</text>
</comment>
<dbReference type="PRINTS" id="PR00237">
    <property type="entry name" value="GPCRRHODOPSN"/>
</dbReference>
<keyword evidence="3 9" id="KW-0812">Transmembrane</keyword>
<evidence type="ECO:0000256" key="3">
    <source>
        <dbReference type="ARBA" id="ARBA00022692"/>
    </source>
</evidence>
<feature type="transmembrane region" description="Helical" evidence="10">
    <location>
        <begin position="274"/>
        <end position="294"/>
    </location>
</feature>
<evidence type="ECO:0000256" key="8">
    <source>
        <dbReference type="ARBA" id="ARBA00023224"/>
    </source>
</evidence>
<keyword evidence="5 9" id="KW-0297">G-protein coupled receptor</keyword>
<evidence type="ECO:0000259" key="11">
    <source>
        <dbReference type="PROSITE" id="PS50262"/>
    </source>
</evidence>
<dbReference type="SUPFAM" id="SSF81321">
    <property type="entry name" value="Family A G protein-coupled receptor-like"/>
    <property type="match status" value="2"/>
</dbReference>
<evidence type="ECO:0000256" key="9">
    <source>
        <dbReference type="RuleBase" id="RU000688"/>
    </source>
</evidence>
<feature type="transmembrane region" description="Helical" evidence="10">
    <location>
        <begin position="221"/>
        <end position="243"/>
    </location>
</feature>
<evidence type="ECO:0000256" key="6">
    <source>
        <dbReference type="ARBA" id="ARBA00023136"/>
    </source>
</evidence>
<evidence type="ECO:0000313" key="13">
    <source>
        <dbReference type="Proteomes" id="UP000830375"/>
    </source>
</evidence>
<dbReference type="Proteomes" id="UP000830375">
    <property type="component" value="Unassembled WGS sequence"/>
</dbReference>
<keyword evidence="8 9" id="KW-0807">Transducer</keyword>
<organism evidence="12 13">
    <name type="scientific">Labeo rohita</name>
    <name type="common">Indian major carp</name>
    <name type="synonym">Cyprinus rohita</name>
    <dbReference type="NCBI Taxonomy" id="84645"/>
    <lineage>
        <taxon>Eukaryota</taxon>
        <taxon>Metazoa</taxon>
        <taxon>Chordata</taxon>
        <taxon>Craniata</taxon>
        <taxon>Vertebrata</taxon>
        <taxon>Euteleostomi</taxon>
        <taxon>Actinopterygii</taxon>
        <taxon>Neopterygii</taxon>
        <taxon>Teleostei</taxon>
        <taxon>Ostariophysi</taxon>
        <taxon>Cypriniformes</taxon>
        <taxon>Cyprinidae</taxon>
        <taxon>Labeoninae</taxon>
        <taxon>Labeonini</taxon>
        <taxon>Labeo</taxon>
    </lineage>
</organism>
<dbReference type="InterPro" id="IPR000276">
    <property type="entry name" value="GPCR_Rhodpsn"/>
</dbReference>
<name>A0ABQ8LNM6_LABRO</name>
<evidence type="ECO:0000313" key="12">
    <source>
        <dbReference type="EMBL" id="KAI2652255.1"/>
    </source>
</evidence>
<evidence type="ECO:0000256" key="1">
    <source>
        <dbReference type="ARBA" id="ARBA00004651"/>
    </source>
</evidence>
<dbReference type="PROSITE" id="PS00237">
    <property type="entry name" value="G_PROTEIN_RECEP_F1_1"/>
    <property type="match status" value="1"/>
</dbReference>
<keyword evidence="6 10" id="KW-0472">Membrane</keyword>
<dbReference type="EMBL" id="JACTAM010000020">
    <property type="protein sequence ID" value="KAI2652255.1"/>
    <property type="molecule type" value="Genomic_DNA"/>
</dbReference>
<reference evidence="12 13" key="1">
    <citation type="submission" date="2022-01" db="EMBL/GenBank/DDBJ databases">
        <title>A high-quality chromosome-level genome assembly of rohu carp, Labeo rohita.</title>
        <authorList>
            <person name="Arick M.A. II"/>
            <person name="Hsu C.-Y."/>
            <person name="Magbanua Z."/>
            <person name="Pechanova O."/>
            <person name="Grover C."/>
            <person name="Miller E."/>
            <person name="Thrash A."/>
            <person name="Ezzel L."/>
            <person name="Alam S."/>
            <person name="Benzie J."/>
            <person name="Hamilton M."/>
            <person name="Karsi A."/>
            <person name="Lawrence M.L."/>
            <person name="Peterson D.G."/>
        </authorList>
    </citation>
    <scope>NUCLEOTIDE SEQUENCE [LARGE SCALE GENOMIC DNA]</scope>
    <source>
        <strain evidence="13">BAU-BD-2019</strain>
        <tissue evidence="12">Blood</tissue>
    </source>
</reference>
<feature type="transmembrane region" description="Helical" evidence="10">
    <location>
        <begin position="91"/>
        <end position="112"/>
    </location>
</feature>
<dbReference type="Gene3D" id="1.20.1070.10">
    <property type="entry name" value="Rhodopsin 7-helix transmembrane proteins"/>
    <property type="match status" value="2"/>
</dbReference>
<feature type="domain" description="G-protein coupled receptors family 1 profile" evidence="11">
    <location>
        <begin position="1"/>
        <end position="105"/>
    </location>
</feature>
<feature type="transmembrane region" description="Helical" evidence="10">
    <location>
        <begin position="169"/>
        <end position="190"/>
    </location>
</feature>
<comment type="caution">
    <text evidence="12">The sequence shown here is derived from an EMBL/GenBank/DDBJ whole genome shotgun (WGS) entry which is preliminary data.</text>
</comment>
<keyword evidence="13" id="KW-1185">Reference proteome</keyword>
<dbReference type="PANTHER" id="PTHR24249">
    <property type="entry name" value="HISTAMINE RECEPTOR-RELATED G-PROTEIN COUPLED RECEPTOR"/>
    <property type="match status" value="1"/>
</dbReference>
<dbReference type="PROSITE" id="PS50262">
    <property type="entry name" value="G_PROTEIN_RECEP_F1_2"/>
    <property type="match status" value="2"/>
</dbReference>
<keyword evidence="4 10" id="KW-1133">Transmembrane helix</keyword>
<protein>
    <submittedName>
        <fullName evidence="12">Trace amine-associated receptor 13c</fullName>
    </submittedName>
</protein>
<gene>
    <name evidence="12" type="ORF">H4Q32_015125</name>
</gene>
<keyword evidence="7 9" id="KW-0675">Receptor</keyword>
<feature type="transmembrane region" description="Helical" evidence="10">
    <location>
        <begin position="314"/>
        <end position="335"/>
    </location>
</feature>
<dbReference type="Pfam" id="PF00001">
    <property type="entry name" value="7tm_1"/>
    <property type="match status" value="2"/>
</dbReference>
<sequence length="358" mass="40417">MNLTAVNQSDVCQEHACPERSKHATAIRALQVHNSTQSSKNRVSDKSERKAAIQLGILVIVFLLCLLPYYICSLVSSYDNADRFYVRQVAVIIFYLNSTFNSIIYALFYPWFQKSLNCMFFSLDAAGLGKSQHVKCIKGTTSVSVHTVALIAVDRFLALSSPFVYSEKISPTVICIATIFNWLFSLFYNFTLLFVNGNFTDVTCPGICIAIIDGVSSFIDLIIVFLMPCTLIIILYTHVFVIAKKHATAIRALQVHNSTQSSKNRVSDKSERKAAILLGILVVVFLLCLLPYYICSLVIPYSDDDLFHIRDVTVMVFFLNSTINPIIYALFYPWFQKSLKLIFTFKVFNKDSSLMNVL</sequence>
<comment type="subcellular location">
    <subcellularLocation>
        <location evidence="1">Cell membrane</location>
        <topology evidence="1">Multi-pass membrane protein</topology>
    </subcellularLocation>
</comment>
<evidence type="ECO:0000256" key="2">
    <source>
        <dbReference type="ARBA" id="ARBA00022475"/>
    </source>
</evidence>
<evidence type="ECO:0000256" key="4">
    <source>
        <dbReference type="ARBA" id="ARBA00022989"/>
    </source>
</evidence>
<evidence type="ECO:0000256" key="5">
    <source>
        <dbReference type="ARBA" id="ARBA00023040"/>
    </source>
</evidence>
<dbReference type="InterPro" id="IPR017452">
    <property type="entry name" value="GPCR_Rhodpsn_7TM"/>
</dbReference>
<evidence type="ECO:0000256" key="10">
    <source>
        <dbReference type="SAM" id="Phobius"/>
    </source>
</evidence>
<feature type="transmembrane region" description="Helical" evidence="10">
    <location>
        <begin position="51"/>
        <end position="71"/>
    </location>
</feature>
<feature type="domain" description="G-protein coupled receptors family 1 profile" evidence="11">
    <location>
        <begin position="143"/>
        <end position="328"/>
    </location>
</feature>
<accession>A0ABQ8LNM6</accession>
<dbReference type="InterPro" id="IPR050569">
    <property type="entry name" value="TAAR"/>
</dbReference>
<dbReference type="PANTHER" id="PTHR24249:SF381">
    <property type="entry name" value="TRACE AMINE ASSOCIATED RECEPTOR 19P-RELATED"/>
    <property type="match status" value="1"/>
</dbReference>
<evidence type="ECO:0000256" key="7">
    <source>
        <dbReference type="ARBA" id="ARBA00023170"/>
    </source>
</evidence>
<keyword evidence="2" id="KW-1003">Cell membrane</keyword>
<proteinExistence type="inferred from homology"/>